<dbReference type="GO" id="GO:0000049">
    <property type="term" value="F:tRNA binding"/>
    <property type="evidence" value="ECO:0007669"/>
    <property type="project" value="UniProtKB-UniRule"/>
</dbReference>
<dbReference type="CDD" id="cd02796">
    <property type="entry name" value="tRNA_bind_bactPheRS"/>
    <property type="match status" value="1"/>
</dbReference>
<comment type="caution">
    <text evidence="5">The sequence shown here is derived from an EMBL/GenBank/DDBJ whole genome shotgun (WGS) entry which is preliminary data.</text>
</comment>
<dbReference type="NCBIfam" id="NF045760">
    <property type="entry name" value="YtpR"/>
    <property type="match status" value="1"/>
</dbReference>
<dbReference type="Proteomes" id="UP000051999">
    <property type="component" value="Unassembled WGS sequence"/>
</dbReference>
<keyword evidence="1 3" id="KW-0820">tRNA-binding</keyword>
<proteinExistence type="predicted"/>
<dbReference type="Gene3D" id="2.40.50.140">
    <property type="entry name" value="Nucleic acid-binding proteins"/>
    <property type="match status" value="1"/>
</dbReference>
<dbReference type="InterPro" id="IPR033714">
    <property type="entry name" value="tRNA_bind_bactPheRS"/>
</dbReference>
<dbReference type="InterPro" id="IPR037154">
    <property type="entry name" value="YtpR-like_sf"/>
</dbReference>
<keyword evidence="2 3" id="KW-0694">RNA-binding</keyword>
<protein>
    <submittedName>
        <fullName evidence="5">EMAP domain-containing protein</fullName>
    </submittedName>
</protein>
<accession>A0A0R1RT08</accession>
<dbReference type="STRING" id="1114972.FD35_GL000434"/>
<dbReference type="SUPFAM" id="SSF50249">
    <property type="entry name" value="Nucleic acid-binding proteins"/>
    <property type="match status" value="1"/>
</dbReference>
<dbReference type="InterPro" id="IPR027855">
    <property type="entry name" value="DUF4479"/>
</dbReference>
<evidence type="ECO:0000313" key="6">
    <source>
        <dbReference type="Proteomes" id="UP000051999"/>
    </source>
</evidence>
<gene>
    <name evidence="5" type="ORF">FD35_GL000434</name>
</gene>
<name>A0A0R1RT08_9LACO</name>
<dbReference type="AlphaFoldDB" id="A0A0R1RT08"/>
<dbReference type="Pfam" id="PF14794">
    <property type="entry name" value="DUF4479"/>
    <property type="match status" value="1"/>
</dbReference>
<dbReference type="PATRIC" id="fig|1114972.6.peg.434"/>
<dbReference type="Gene3D" id="3.30.1940.10">
    <property type="entry name" value="YtpR-like"/>
    <property type="match status" value="1"/>
</dbReference>
<keyword evidence="6" id="KW-1185">Reference proteome</keyword>
<sequence length="213" mass="23020">MLIASMNQKASPDVLVVILAPNVAEQSVETNQNIARIYDPKTDKTLGFNFIGVSHIDKSIAGNGPIELSDDQINALKTAVEQAGFDATVLVADRTPKFVVGYVESTTKHPDSDHLLVTKTRVDNDETLQIVSGSPNMQEHIYVVVAKVGAVMPNGEIIWPGELRGVSSNGMITSGRELHLQNAPQKKGALILPDDFAKVGDPFDFELGNKLFV</sequence>
<dbReference type="Pfam" id="PF01588">
    <property type="entry name" value="tRNA_bind"/>
    <property type="match status" value="1"/>
</dbReference>
<evidence type="ECO:0000256" key="3">
    <source>
        <dbReference type="PROSITE-ProRule" id="PRU00209"/>
    </source>
</evidence>
<dbReference type="eggNOG" id="COG0073">
    <property type="taxonomic scope" value="Bacteria"/>
</dbReference>
<organism evidence="5 6">
    <name type="scientific">Furfurilactobacillus rossiae DSM 15814</name>
    <dbReference type="NCBI Taxonomy" id="1114972"/>
    <lineage>
        <taxon>Bacteria</taxon>
        <taxon>Bacillati</taxon>
        <taxon>Bacillota</taxon>
        <taxon>Bacilli</taxon>
        <taxon>Lactobacillales</taxon>
        <taxon>Lactobacillaceae</taxon>
        <taxon>Furfurilactobacillus</taxon>
    </lineage>
</organism>
<dbReference type="InterPro" id="IPR012340">
    <property type="entry name" value="NA-bd_OB-fold"/>
</dbReference>
<evidence type="ECO:0000259" key="4">
    <source>
        <dbReference type="PROSITE" id="PS50886"/>
    </source>
</evidence>
<dbReference type="OrthoDB" id="9805455at2"/>
<dbReference type="RefSeq" id="WP_017261680.1">
    <property type="nucleotide sequence ID" value="NZ_AUAW01000001.1"/>
</dbReference>
<feature type="domain" description="TRNA-binding" evidence="4">
    <location>
        <begin position="92"/>
        <end position="204"/>
    </location>
</feature>
<dbReference type="EMBL" id="AZFF01000001">
    <property type="protein sequence ID" value="KRL57418.1"/>
    <property type="molecule type" value="Genomic_DNA"/>
</dbReference>
<evidence type="ECO:0000256" key="2">
    <source>
        <dbReference type="ARBA" id="ARBA00022884"/>
    </source>
</evidence>
<reference evidence="5 6" key="1">
    <citation type="journal article" date="2015" name="Genome Announc.">
        <title>Expanding the biotechnology potential of lactobacilli through comparative genomics of 213 strains and associated genera.</title>
        <authorList>
            <person name="Sun Z."/>
            <person name="Harris H.M."/>
            <person name="McCann A."/>
            <person name="Guo C."/>
            <person name="Argimon S."/>
            <person name="Zhang W."/>
            <person name="Yang X."/>
            <person name="Jeffery I.B."/>
            <person name="Cooney J.C."/>
            <person name="Kagawa T.F."/>
            <person name="Liu W."/>
            <person name="Song Y."/>
            <person name="Salvetti E."/>
            <person name="Wrobel A."/>
            <person name="Rasinkangas P."/>
            <person name="Parkhill J."/>
            <person name="Rea M.C."/>
            <person name="O'Sullivan O."/>
            <person name="Ritari J."/>
            <person name="Douillard F.P."/>
            <person name="Paul Ross R."/>
            <person name="Yang R."/>
            <person name="Briner A.E."/>
            <person name="Felis G.E."/>
            <person name="de Vos W.M."/>
            <person name="Barrangou R."/>
            <person name="Klaenhammer T.R."/>
            <person name="Caufield P.W."/>
            <person name="Cui Y."/>
            <person name="Zhang H."/>
            <person name="O'Toole P.W."/>
        </authorList>
    </citation>
    <scope>NUCLEOTIDE SEQUENCE [LARGE SCALE GENOMIC DNA]</scope>
    <source>
        <strain evidence="5 6">DSM 15814</strain>
    </source>
</reference>
<dbReference type="PROSITE" id="PS50886">
    <property type="entry name" value="TRBD"/>
    <property type="match status" value="1"/>
</dbReference>
<evidence type="ECO:0000313" key="5">
    <source>
        <dbReference type="EMBL" id="KRL57418.1"/>
    </source>
</evidence>
<evidence type="ECO:0000256" key="1">
    <source>
        <dbReference type="ARBA" id="ARBA00022555"/>
    </source>
</evidence>
<dbReference type="InterPro" id="IPR002547">
    <property type="entry name" value="tRNA-bd_dom"/>
</dbReference>